<gene>
    <name evidence="3" type="primary">coaE</name>
    <name evidence="7" type="ORF">FRC54_02165</name>
</gene>
<protein>
    <recommendedName>
        <fullName evidence="3 4">Dephospho-CoA kinase</fullName>
        <ecNumber evidence="3 4">2.7.1.24</ecNumber>
    </recommendedName>
    <alternativeName>
        <fullName evidence="3">Dephosphocoenzyme A kinase</fullName>
    </alternativeName>
</protein>
<dbReference type="InterPro" id="IPR027417">
    <property type="entry name" value="P-loop_NTPase"/>
</dbReference>
<keyword evidence="3" id="KW-0963">Cytoplasm</keyword>
<dbReference type="SUPFAM" id="SSF52540">
    <property type="entry name" value="P-loop containing nucleoside triphosphate hydrolases"/>
    <property type="match status" value="1"/>
</dbReference>
<comment type="catalytic activity">
    <reaction evidence="3">
        <text>3'-dephospho-CoA + ATP = ADP + CoA + H(+)</text>
        <dbReference type="Rhea" id="RHEA:18245"/>
        <dbReference type="ChEBI" id="CHEBI:15378"/>
        <dbReference type="ChEBI" id="CHEBI:30616"/>
        <dbReference type="ChEBI" id="CHEBI:57287"/>
        <dbReference type="ChEBI" id="CHEBI:57328"/>
        <dbReference type="ChEBI" id="CHEBI:456216"/>
        <dbReference type="EC" id="2.7.1.24"/>
    </reaction>
</comment>
<dbReference type="SMART" id="SM00842">
    <property type="entry name" value="FtsA"/>
    <property type="match status" value="1"/>
</dbReference>
<dbReference type="Gene3D" id="3.30.420.40">
    <property type="match status" value="2"/>
</dbReference>
<feature type="domain" description="SHS2" evidence="6">
    <location>
        <begin position="235"/>
        <end position="431"/>
    </location>
</feature>
<keyword evidence="3 7" id="KW-0808">Transferase</keyword>
<organism evidence="7 8">
    <name type="scientific">Candidatus Weimeria bifida</name>
    <dbReference type="NCBI Taxonomy" id="2599074"/>
    <lineage>
        <taxon>Bacteria</taxon>
        <taxon>Bacillati</taxon>
        <taxon>Bacillota</taxon>
        <taxon>Clostridia</taxon>
        <taxon>Lachnospirales</taxon>
        <taxon>Lachnospiraceae</taxon>
        <taxon>Candidatus Weimeria</taxon>
    </lineage>
</organism>
<dbReference type="InterPro" id="IPR043129">
    <property type="entry name" value="ATPase_NBD"/>
</dbReference>
<feature type="compositionally biased region" description="Basic and acidic residues" evidence="5">
    <location>
        <begin position="865"/>
        <end position="879"/>
    </location>
</feature>
<feature type="compositionally biased region" description="Basic and acidic residues" evidence="5">
    <location>
        <begin position="846"/>
        <end position="857"/>
    </location>
</feature>
<dbReference type="Proteomes" id="UP000460257">
    <property type="component" value="Unassembled WGS sequence"/>
</dbReference>
<dbReference type="CDD" id="cd24004">
    <property type="entry name" value="ASKHA_NBD_PilM-like"/>
    <property type="match status" value="1"/>
</dbReference>
<dbReference type="GO" id="GO:0004140">
    <property type="term" value="F:dephospho-CoA kinase activity"/>
    <property type="evidence" value="ECO:0007669"/>
    <property type="project" value="UniProtKB-UniRule"/>
</dbReference>
<sequence>MHFIGITGGVGAGKSEVLNFLEKNYNVEVLRSDDLAKQLILPGHACYDIIREQFKNENIWGREVASAPGKPLIDKGRLAKLIFTDEAKRRKYDDIVHPAVREEIIRRAEYARKSREVDVFFLEAALLIEEGYKQVCDELWYIYAPVGVRRMRLKSSRGYTDEKIDQILASQLPDDEFRNACDVVIDNTRGMEDNFSAVSKEMDRLLAEDRRKHIIEVKEAEDDTIELPDNADELVYSLDIGTRNVVGTVGYQTEDGSFTVVAMKSREHKSRAMLDGQIHDIGKVADIIREVTDDLDEQLGTRLHDVCIAAAGRVLRTVTTRVEMDFDEERVVTGEDINTLDLMGVDQAQRDINMDGGPYRFYCVGYSPMKYYLNGELFSNLEGHKASRVEEVIIVTFLPEDVVDGLYSAVERAGLSVMNMTLEPIAAIAVAIPRNYRMLNIALVDVGAGTSDICITRDGTITAYGMIPFAGDELTDVLVQAYLVDFDTAEQIKKDSTVKEKVTYSDIMGIEHTIPAKDVWKITDPVMEKITDAVAEKIIELNGDRTVAAAFVVGGGGKVHGFTTHLADKLGVVHERVALRGEEVMKNITFPDGIHKDPLYVTPIGICLNYYEQKNNFIMIHFNGEIMKLFDNGHLKIVDAAMQSGMDTEELFPKRGKETRFTVNGEERMVRGTEGESARVMMNGHEASLNTILIPNATVTITGSTAGNQGVMRIESLDEYSKSFISFIVNGTKIKCPKFVEVNGELEPGSYEIKNGDSIETRDFYTVGELAAFMDVEVDQNHQILVNSNVADMNTLIYENFAIDWTVTGYGHDQAVYQPSDLDGYTDLSDVPEKSDSDLDGTEDTGVEKISGDKESTAAETGEAAESKTSDKEQTDSEFKVPAGEPEAPTNRPDRPSTPLTEEAADQMGIPKNVIYVTFNGAKVSLSGRNDYIFADVLAKVNFDVGQANGRTVTALRNGVKCGYADAIKDGDELRIDLE</sequence>
<evidence type="ECO:0000313" key="8">
    <source>
        <dbReference type="Proteomes" id="UP000460257"/>
    </source>
</evidence>
<dbReference type="PROSITE" id="PS51219">
    <property type="entry name" value="DPCK"/>
    <property type="match status" value="1"/>
</dbReference>
<dbReference type="AlphaFoldDB" id="A0A6N7IWV1"/>
<comment type="pathway">
    <text evidence="3">Cofactor biosynthesis; coenzyme A biosynthesis; CoA from (R)-pantothenate: step 5/5.</text>
</comment>
<comment type="subcellular location">
    <subcellularLocation>
        <location evidence="3">Cytoplasm</location>
    </subcellularLocation>
</comment>
<evidence type="ECO:0000259" key="6">
    <source>
        <dbReference type="SMART" id="SM00842"/>
    </source>
</evidence>
<evidence type="ECO:0000256" key="4">
    <source>
        <dbReference type="NCBIfam" id="TIGR00152"/>
    </source>
</evidence>
<dbReference type="PANTHER" id="PTHR32432">
    <property type="entry name" value="CELL DIVISION PROTEIN FTSA-RELATED"/>
    <property type="match status" value="1"/>
</dbReference>
<dbReference type="Gene3D" id="3.40.50.300">
    <property type="entry name" value="P-loop containing nucleotide triphosphate hydrolases"/>
    <property type="match status" value="1"/>
</dbReference>
<dbReference type="GO" id="GO:0005737">
    <property type="term" value="C:cytoplasm"/>
    <property type="evidence" value="ECO:0007669"/>
    <property type="project" value="UniProtKB-SubCell"/>
</dbReference>
<evidence type="ECO:0000256" key="1">
    <source>
        <dbReference type="ARBA" id="ARBA00022741"/>
    </source>
</evidence>
<dbReference type="EMBL" id="VOGC01000002">
    <property type="protein sequence ID" value="MQN00785.1"/>
    <property type="molecule type" value="Genomic_DNA"/>
</dbReference>
<dbReference type="GO" id="GO:0005524">
    <property type="term" value="F:ATP binding"/>
    <property type="evidence" value="ECO:0007669"/>
    <property type="project" value="UniProtKB-UniRule"/>
</dbReference>
<keyword evidence="3" id="KW-0173">Coenzyme A biosynthesis</keyword>
<dbReference type="CDD" id="cd02022">
    <property type="entry name" value="DPCK"/>
    <property type="match status" value="1"/>
</dbReference>
<dbReference type="GO" id="GO:0051301">
    <property type="term" value="P:cell division"/>
    <property type="evidence" value="ECO:0007669"/>
    <property type="project" value="InterPro"/>
</dbReference>
<name>A0A6N7IWV1_9FIRM</name>
<proteinExistence type="inferred from homology"/>
<accession>A0A6N7IWV1</accession>
<comment type="similarity">
    <text evidence="3">Belongs to the CoaE family.</text>
</comment>
<dbReference type="InterPro" id="IPR050696">
    <property type="entry name" value="FtsA/MreB"/>
</dbReference>
<dbReference type="HAMAP" id="MF_00376">
    <property type="entry name" value="Dephospho_CoA_kinase"/>
    <property type="match status" value="1"/>
</dbReference>
<keyword evidence="2 3" id="KW-0067">ATP-binding</keyword>
<keyword evidence="3 7" id="KW-0418">Kinase</keyword>
<dbReference type="GO" id="GO:0015937">
    <property type="term" value="P:coenzyme A biosynthetic process"/>
    <property type="evidence" value="ECO:0007669"/>
    <property type="project" value="UniProtKB-UniRule"/>
</dbReference>
<evidence type="ECO:0000256" key="3">
    <source>
        <dbReference type="HAMAP-Rule" id="MF_00376"/>
    </source>
</evidence>
<reference evidence="7" key="1">
    <citation type="journal article" date="2020" name="Appl. Environ. Microbiol.">
        <title>Medium-Chain Fatty Acid Synthesis by 'Candidatus Weimeria bifida' gen. nov., sp. nov., and 'Candidatus Pseudoramibacter fermentans' sp. nov.</title>
        <authorList>
            <person name="Scarborough M.J."/>
            <person name="Myers K.S."/>
            <person name="Donohue T.J."/>
            <person name="Noguera D.R."/>
        </authorList>
    </citation>
    <scope>NUCLEOTIDE SEQUENCE</scope>
    <source>
        <strain evidence="7">LCO1.1</strain>
    </source>
</reference>
<dbReference type="InterPro" id="IPR001977">
    <property type="entry name" value="Depp_CoAkinase"/>
</dbReference>
<dbReference type="EC" id="2.7.1.24" evidence="3 4"/>
<evidence type="ECO:0000313" key="7">
    <source>
        <dbReference type="EMBL" id="MQN00785.1"/>
    </source>
</evidence>
<keyword evidence="8" id="KW-1185">Reference proteome</keyword>
<feature type="region of interest" description="Disordered" evidence="5">
    <location>
        <begin position="821"/>
        <end position="906"/>
    </location>
</feature>
<dbReference type="SUPFAM" id="SSF53067">
    <property type="entry name" value="Actin-like ATPase domain"/>
    <property type="match status" value="2"/>
</dbReference>
<comment type="caution">
    <text evidence="7">The sequence shown here is derived from an EMBL/GenBank/DDBJ whole genome shotgun (WGS) entry which is preliminary data.</text>
</comment>
<dbReference type="PANTHER" id="PTHR32432:SF3">
    <property type="entry name" value="ETHANOLAMINE UTILIZATION PROTEIN EUTJ"/>
    <property type="match status" value="1"/>
</dbReference>
<evidence type="ECO:0000256" key="2">
    <source>
        <dbReference type="ARBA" id="ARBA00022840"/>
    </source>
</evidence>
<dbReference type="Pfam" id="PF01121">
    <property type="entry name" value="CoaE"/>
    <property type="match status" value="1"/>
</dbReference>
<evidence type="ECO:0000256" key="5">
    <source>
        <dbReference type="SAM" id="MobiDB-lite"/>
    </source>
</evidence>
<dbReference type="Pfam" id="PF14450">
    <property type="entry name" value="FtsA"/>
    <property type="match status" value="1"/>
</dbReference>
<dbReference type="InterPro" id="IPR003494">
    <property type="entry name" value="SHS2_FtsA"/>
</dbReference>
<dbReference type="UniPathway" id="UPA00241">
    <property type="reaction ID" value="UER00356"/>
</dbReference>
<feature type="binding site" evidence="3">
    <location>
        <begin position="11"/>
        <end position="16"/>
    </location>
    <ligand>
        <name>ATP</name>
        <dbReference type="ChEBI" id="CHEBI:30616"/>
    </ligand>
</feature>
<keyword evidence="1 3" id="KW-0547">Nucleotide-binding</keyword>
<comment type="function">
    <text evidence="3">Catalyzes the phosphorylation of the 3'-hydroxyl group of dephosphocoenzyme A to form coenzyme A.</text>
</comment>
<dbReference type="NCBIfam" id="TIGR00152">
    <property type="entry name" value="dephospho-CoA kinase"/>
    <property type="match status" value="1"/>
</dbReference>